<organism evidence="3 4">
    <name type="scientific">Dryococelus australis</name>
    <dbReference type="NCBI Taxonomy" id="614101"/>
    <lineage>
        <taxon>Eukaryota</taxon>
        <taxon>Metazoa</taxon>
        <taxon>Ecdysozoa</taxon>
        <taxon>Arthropoda</taxon>
        <taxon>Hexapoda</taxon>
        <taxon>Insecta</taxon>
        <taxon>Pterygota</taxon>
        <taxon>Neoptera</taxon>
        <taxon>Polyneoptera</taxon>
        <taxon>Phasmatodea</taxon>
        <taxon>Verophasmatodea</taxon>
        <taxon>Anareolatae</taxon>
        <taxon>Phasmatidae</taxon>
        <taxon>Eurycanthinae</taxon>
        <taxon>Dryococelus</taxon>
    </lineage>
</organism>
<gene>
    <name evidence="3" type="ORF">PR048_000134</name>
</gene>
<evidence type="ECO:0000313" key="3">
    <source>
        <dbReference type="EMBL" id="KAJ8894827.1"/>
    </source>
</evidence>
<name>A0ABQ9IDT8_9NEOP</name>
<evidence type="ECO:0000256" key="2">
    <source>
        <dbReference type="SAM" id="SignalP"/>
    </source>
</evidence>
<evidence type="ECO:0000256" key="1">
    <source>
        <dbReference type="SAM" id="MobiDB-lite"/>
    </source>
</evidence>
<accession>A0ABQ9IDT8</accession>
<feature type="region of interest" description="Disordered" evidence="1">
    <location>
        <begin position="949"/>
        <end position="984"/>
    </location>
</feature>
<reference evidence="3 4" key="1">
    <citation type="submission" date="2023-02" db="EMBL/GenBank/DDBJ databases">
        <title>LHISI_Scaffold_Assembly.</title>
        <authorList>
            <person name="Stuart O.P."/>
            <person name="Cleave R."/>
            <person name="Magrath M.J.L."/>
            <person name="Mikheyev A.S."/>
        </authorList>
    </citation>
    <scope>NUCLEOTIDE SEQUENCE [LARGE SCALE GENOMIC DNA]</scope>
    <source>
        <strain evidence="3">Daus_M_001</strain>
        <tissue evidence="3">Leg muscle</tissue>
    </source>
</reference>
<dbReference type="Proteomes" id="UP001159363">
    <property type="component" value="Chromosome 1"/>
</dbReference>
<dbReference type="EMBL" id="JARBHB010000001">
    <property type="protein sequence ID" value="KAJ8894827.1"/>
    <property type="molecule type" value="Genomic_DNA"/>
</dbReference>
<feature type="region of interest" description="Disordered" evidence="1">
    <location>
        <begin position="120"/>
        <end position="145"/>
    </location>
</feature>
<feature type="compositionally biased region" description="Polar residues" evidence="1">
    <location>
        <begin position="37"/>
        <end position="47"/>
    </location>
</feature>
<feature type="compositionally biased region" description="Basic and acidic residues" evidence="1">
    <location>
        <begin position="965"/>
        <end position="977"/>
    </location>
</feature>
<sequence>MVSTCGWNSDVILLACAAVLLLHCQVFCFQTQVTTPRKSSGETTASCNPPGAVATPPGVEASLRGSYCPLTRREKFILLQGGRGRRSATHLPAVFSGTGSFFFLFPRAAANRKFAGTLPLNNAPPSPSDVQREVEGVEGCPPPPPPYPLRAEPVCSGWIRHPGPLKSYSDVYRGASRVIQASPAESPAFQQSSSRRLRSARLHYSLYRTSAEFSGKEKRGQIQEALKVEVNRLPTEHCTRLYNSGAVLHNQLLYFNLKAPVYNWRSICFAVDFEIQGFLRQFVIKYTQQDQNTARQFISSACRGGYALAARGSVVLIAPALLGLRRREKFQAGGGSLNTEVLRTDEGEVRNARAGVNGRSTRKPRQPAASSGTIPTRENMGANPPGNRTRFSYLGGERLHISTGWRLMQEGHSSWSWRRLSIRRALTNDDAVRQTSRCLWPDPGYCRLSPLRGPSLWQALNTLLAHALTLCFRLRHTSNVASVMPELRFLFEHWATMAEWLACSPTTKAIRAQFRPEKVAARAKHRLSLDRVDLELEFQHVDLEFDGERRTSITKVVQVPPRSTRSRYDNQTPSAGCPDTFHRQAENAIHPLQRLRVRGQEARERYGRQLHARLAPHRSYAQGVQCFRRHTLIDTEVAEGERRPVPEVQRQRDVVGRLRLEESGEEAMLHRSGDTLYSGVKFGSLPLLEIRGYVTFMKKYAHAHVKGSNPGARVENIGVRGGSGETTGILESASVASDGKEVDCYVLPREYGEENLLSFLLRTVLVKRSLSLSSLVSEDGGCVEFRVGLRRTWTLFSSVSSGIRRFTAARDPYDSKTINNVSTAPQAYLADFPRGDSDDFTTQFVCFCRVCTHLTPLEGFCIFGRAAVELKRSIGEGRNLVLRADEGNRAEYRAENEGVGETVDPRENPPTNGIQQLVASWTRDKSTMIVKMSALFTAGRRIVSYPGQSKIATPEMGRGEQGGKNGEEKGRGSEPSKEFPTAQKYTLNSSRWETTGSENQWKTTDCFSDEIPLIELVPSDYRADLMMEPEGGHRNSTTTCNKLRNEFVLRNRRTTGRSRYIMGIFLSKGIAIFVIQILLSEECPVHLLSLISDGVFGLLGKGRGGGGAEKRGSYKGDTSTRYNSAIAPTHRVLNWRAVFS</sequence>
<evidence type="ECO:0000313" key="4">
    <source>
        <dbReference type="Proteomes" id="UP001159363"/>
    </source>
</evidence>
<protein>
    <submittedName>
        <fullName evidence="3">Uncharacterized protein</fullName>
    </submittedName>
</protein>
<keyword evidence="4" id="KW-1185">Reference proteome</keyword>
<keyword evidence="2" id="KW-0732">Signal</keyword>
<comment type="caution">
    <text evidence="3">The sequence shown here is derived from an EMBL/GenBank/DDBJ whole genome shotgun (WGS) entry which is preliminary data.</text>
</comment>
<feature type="region of interest" description="Disordered" evidence="1">
    <location>
        <begin position="356"/>
        <end position="387"/>
    </location>
</feature>
<feature type="chain" id="PRO_5045796851" evidence="2">
    <location>
        <begin position="29"/>
        <end position="1140"/>
    </location>
</feature>
<proteinExistence type="predicted"/>
<feature type="region of interest" description="Disordered" evidence="1">
    <location>
        <begin position="37"/>
        <end position="58"/>
    </location>
</feature>
<feature type="signal peptide" evidence="2">
    <location>
        <begin position="1"/>
        <end position="28"/>
    </location>
</feature>